<dbReference type="InterPro" id="IPR002104">
    <property type="entry name" value="Integrase_catalytic"/>
</dbReference>
<evidence type="ECO:0000313" key="6">
    <source>
        <dbReference type="Proteomes" id="UP000250197"/>
    </source>
</evidence>
<organism evidence="5 6">
    <name type="scientific">Corynebacterium striatum</name>
    <dbReference type="NCBI Taxonomy" id="43770"/>
    <lineage>
        <taxon>Bacteria</taxon>
        <taxon>Bacillati</taxon>
        <taxon>Actinomycetota</taxon>
        <taxon>Actinomycetes</taxon>
        <taxon>Mycobacteriales</taxon>
        <taxon>Corynebacteriaceae</taxon>
        <taxon>Corynebacterium</taxon>
    </lineage>
</organism>
<dbReference type="Proteomes" id="UP000250197">
    <property type="component" value="Chromosome"/>
</dbReference>
<evidence type="ECO:0000313" key="5">
    <source>
        <dbReference type="EMBL" id="ART20824.1"/>
    </source>
</evidence>
<dbReference type="RefSeq" id="WP_086890955.1">
    <property type="nucleotide sequence ID" value="NZ_BQNM01000001.1"/>
</dbReference>
<reference evidence="5 6" key="1">
    <citation type="submission" date="2017-05" db="EMBL/GenBank/DDBJ databases">
        <title>Complete genome sequence of Corynebacterium striatum KC-Na-1 isolated from Neophocaena asiaeorientalis in Korea.</title>
        <authorList>
            <person name="Kim J.H."/>
            <person name="Lee K."/>
        </authorList>
    </citation>
    <scope>NUCLEOTIDE SEQUENCE [LARGE SCALE GENOMIC DNA]</scope>
    <source>
        <strain evidence="5 6">KC-Na-01</strain>
    </source>
</reference>
<dbReference type="InterPro" id="IPR011010">
    <property type="entry name" value="DNA_brk_join_enz"/>
</dbReference>
<dbReference type="SUPFAM" id="SSF56349">
    <property type="entry name" value="DNA breaking-rejoining enzymes"/>
    <property type="match status" value="1"/>
</dbReference>
<dbReference type="PANTHER" id="PTHR30349:SF64">
    <property type="entry name" value="PROPHAGE INTEGRASE INTD-RELATED"/>
    <property type="match status" value="1"/>
</dbReference>
<dbReference type="Gene3D" id="1.10.150.130">
    <property type="match status" value="1"/>
</dbReference>
<dbReference type="GO" id="GO:0003677">
    <property type="term" value="F:DNA binding"/>
    <property type="evidence" value="ECO:0007669"/>
    <property type="project" value="UniProtKB-KW"/>
</dbReference>
<dbReference type="PANTHER" id="PTHR30349">
    <property type="entry name" value="PHAGE INTEGRASE-RELATED"/>
    <property type="match status" value="1"/>
</dbReference>
<protein>
    <recommendedName>
        <fullName evidence="4">Tyr recombinase domain-containing protein</fullName>
    </recommendedName>
</protein>
<comment type="similarity">
    <text evidence="1">Belongs to the 'phage' integrase family.</text>
</comment>
<dbReference type="Gene3D" id="1.10.443.10">
    <property type="entry name" value="Intergrase catalytic core"/>
    <property type="match status" value="1"/>
</dbReference>
<dbReference type="InterPro" id="IPR050090">
    <property type="entry name" value="Tyrosine_recombinase_XerCD"/>
</dbReference>
<keyword evidence="3" id="KW-0233">DNA recombination</keyword>
<evidence type="ECO:0000256" key="3">
    <source>
        <dbReference type="ARBA" id="ARBA00023172"/>
    </source>
</evidence>
<dbReference type="GO" id="GO:0006310">
    <property type="term" value="P:DNA recombination"/>
    <property type="evidence" value="ECO:0007669"/>
    <property type="project" value="UniProtKB-KW"/>
</dbReference>
<sequence length="393" mass="44446">MDKGIEPKVGGVVIDSARHTDSGWVVSGRTKDFSGDIIEISEMSVSREEAQRLLEERGWALVFNEQRFAVTERMTVLELVDIALKALRSGEIGQGNRIQTVNMYQRARQFLVGERGIPALGNLRLEDCETRVIHSWLSQVAENSLASARHLRILLLHAFSIAERQGLELWTQNPARTAQLPHLPRAEPVEVTPEEFNELLEQILAWEKQGKRTDLSGIVCCYMATGMRPGELPALLWEEVDLASKPATMIISGCAVYQDGKLVRQPEPKTAAGFREIVIPEWFADMLRERYARRDPDVPYVFPSRAGTMHSMHNLGNRFRQARGERFRHIKLKSFRSTVATVIAREKGAEEAARHLGHTSPSITGRHYIKRANKTGDHNDILEALKPRVFDEQ</sequence>
<keyword evidence="2" id="KW-0238">DNA-binding</keyword>
<evidence type="ECO:0000256" key="1">
    <source>
        <dbReference type="ARBA" id="ARBA00008857"/>
    </source>
</evidence>
<dbReference type="KEGG" id="cstr:CBE89_04450"/>
<dbReference type="InterPro" id="IPR013762">
    <property type="entry name" value="Integrase-like_cat_sf"/>
</dbReference>
<dbReference type="AlphaFoldDB" id="A0A2Z2J2H1"/>
<gene>
    <name evidence="5" type="ORF">CBE89_04450</name>
</gene>
<evidence type="ECO:0000256" key="2">
    <source>
        <dbReference type="ARBA" id="ARBA00023125"/>
    </source>
</evidence>
<dbReference type="InterPro" id="IPR010998">
    <property type="entry name" value="Integrase_recombinase_N"/>
</dbReference>
<dbReference type="Pfam" id="PF00589">
    <property type="entry name" value="Phage_integrase"/>
    <property type="match status" value="1"/>
</dbReference>
<dbReference type="EMBL" id="CP021252">
    <property type="protein sequence ID" value="ART20824.1"/>
    <property type="molecule type" value="Genomic_DNA"/>
</dbReference>
<feature type="domain" description="Tyr recombinase" evidence="4">
    <location>
        <begin position="186"/>
        <end position="384"/>
    </location>
</feature>
<dbReference type="PROSITE" id="PS51898">
    <property type="entry name" value="TYR_RECOMBINASE"/>
    <property type="match status" value="1"/>
</dbReference>
<proteinExistence type="inferred from homology"/>
<name>A0A2Z2J2H1_CORST</name>
<evidence type="ECO:0000259" key="4">
    <source>
        <dbReference type="PROSITE" id="PS51898"/>
    </source>
</evidence>
<dbReference type="GO" id="GO:0015074">
    <property type="term" value="P:DNA integration"/>
    <property type="evidence" value="ECO:0007669"/>
    <property type="project" value="InterPro"/>
</dbReference>
<accession>A0A2Z2J2H1</accession>